<feature type="compositionally biased region" description="Polar residues" evidence="1">
    <location>
        <begin position="42"/>
        <end position="54"/>
    </location>
</feature>
<evidence type="ECO:0000313" key="3">
    <source>
        <dbReference type="WBParaSite" id="PSU_v2.g15327.t1"/>
    </source>
</evidence>
<dbReference type="Proteomes" id="UP000887577">
    <property type="component" value="Unplaced"/>
</dbReference>
<evidence type="ECO:0000313" key="2">
    <source>
        <dbReference type="Proteomes" id="UP000887577"/>
    </source>
</evidence>
<feature type="compositionally biased region" description="Polar residues" evidence="1">
    <location>
        <begin position="246"/>
        <end position="285"/>
    </location>
</feature>
<name>A0A914Y991_9BILA</name>
<feature type="region of interest" description="Disordered" evidence="1">
    <location>
        <begin position="1"/>
        <end position="109"/>
    </location>
</feature>
<feature type="region of interest" description="Disordered" evidence="1">
    <location>
        <begin position="121"/>
        <end position="293"/>
    </location>
</feature>
<evidence type="ECO:0000256" key="1">
    <source>
        <dbReference type="SAM" id="MobiDB-lite"/>
    </source>
</evidence>
<feature type="compositionally biased region" description="Low complexity" evidence="1">
    <location>
        <begin position="229"/>
        <end position="241"/>
    </location>
</feature>
<sequence length="293" mass="30151">MSSNTPGGSSNKTQTIQESSIASSSTTISHHNLRKRPALNVPVTNQATTPSTSIICGHPATSHSKLRKTSNNATGSKPDGVRSLELPSSSNTQNIGSVAAGDAKAASFSGTAAVVSSMASSSSQPMSSSVAAKTSVPHDGRLTRSRTRALASFVPSKQPSTSTSRPSSSTKSLFASGKDKIAKKGRDLLKNNEQETKREKSSRSEKRDGSSGADAASTNSDGVVIVRNSESPSSPDTPEPSIGGSARTTPFSLQPTNSSFASRRFTALNSPSAVSGQPPTGSGMSMSRYAMLT</sequence>
<proteinExistence type="predicted"/>
<feature type="compositionally biased region" description="Low complexity" evidence="1">
    <location>
        <begin position="121"/>
        <end position="132"/>
    </location>
</feature>
<feature type="compositionally biased region" description="Basic and acidic residues" evidence="1">
    <location>
        <begin position="177"/>
        <end position="209"/>
    </location>
</feature>
<organism evidence="2 3">
    <name type="scientific">Panagrolaimus superbus</name>
    <dbReference type="NCBI Taxonomy" id="310955"/>
    <lineage>
        <taxon>Eukaryota</taxon>
        <taxon>Metazoa</taxon>
        <taxon>Ecdysozoa</taxon>
        <taxon>Nematoda</taxon>
        <taxon>Chromadorea</taxon>
        <taxon>Rhabditida</taxon>
        <taxon>Tylenchina</taxon>
        <taxon>Panagrolaimomorpha</taxon>
        <taxon>Panagrolaimoidea</taxon>
        <taxon>Panagrolaimidae</taxon>
        <taxon>Panagrolaimus</taxon>
    </lineage>
</organism>
<feature type="compositionally biased region" description="Polar residues" evidence="1">
    <location>
        <begin position="1"/>
        <end position="12"/>
    </location>
</feature>
<feature type="compositionally biased region" description="Low complexity" evidence="1">
    <location>
        <begin position="155"/>
        <end position="172"/>
    </location>
</feature>
<accession>A0A914Y991</accession>
<feature type="compositionally biased region" description="Polar residues" evidence="1">
    <location>
        <begin position="86"/>
        <end position="96"/>
    </location>
</feature>
<dbReference type="AlphaFoldDB" id="A0A914Y991"/>
<reference evidence="3" key="1">
    <citation type="submission" date="2022-11" db="UniProtKB">
        <authorList>
            <consortium name="WormBaseParasite"/>
        </authorList>
    </citation>
    <scope>IDENTIFICATION</scope>
</reference>
<keyword evidence="2" id="KW-1185">Reference proteome</keyword>
<dbReference type="WBParaSite" id="PSU_v2.g15327.t1">
    <property type="protein sequence ID" value="PSU_v2.g15327.t1"/>
    <property type="gene ID" value="PSU_v2.g15327"/>
</dbReference>
<feature type="compositionally biased region" description="Low complexity" evidence="1">
    <location>
        <begin position="13"/>
        <end position="29"/>
    </location>
</feature>
<protein>
    <submittedName>
        <fullName evidence="3">Uncharacterized protein</fullName>
    </submittedName>
</protein>